<reference evidence="1 2" key="1">
    <citation type="submission" date="2018-06" db="EMBL/GenBank/DDBJ databases">
        <authorList>
            <person name="Strepis N."/>
        </authorList>
    </citation>
    <scope>NUCLEOTIDE SEQUENCE [LARGE SCALE GENOMIC DNA]</scope>
    <source>
        <strain evidence="1">LUCI</strain>
    </source>
</reference>
<protein>
    <submittedName>
        <fullName evidence="1">Uncharacterized protein</fullName>
    </submittedName>
</protein>
<organism evidence="1 2">
    <name type="scientific">Lucifera butyrica</name>
    <dbReference type="NCBI Taxonomy" id="1351585"/>
    <lineage>
        <taxon>Bacteria</taxon>
        <taxon>Bacillati</taxon>
        <taxon>Bacillota</taxon>
        <taxon>Negativicutes</taxon>
        <taxon>Veillonellales</taxon>
        <taxon>Veillonellaceae</taxon>
        <taxon>Lucifera</taxon>
    </lineage>
</organism>
<gene>
    <name evidence="1" type="ORF">LUCI_1511</name>
</gene>
<dbReference type="AlphaFoldDB" id="A0A498R616"/>
<evidence type="ECO:0000313" key="2">
    <source>
        <dbReference type="Proteomes" id="UP000277811"/>
    </source>
</evidence>
<sequence length="223" mass="26523">MEKIIEKIDEWALLKTLPAEYMGFQLDIEKEQQGTQYRIFSYRNQARHRCVSALYDHATRDFLVRLIIGLTEYCEVIFISPSMEFFERMLNERLFKTLSGMAEFEPDSLSCVFRDKKVLEWPYGARLPENIAGFSLFIRPREPVKVINGSYIVIDYSDFAVESNLIIYYNIYRDEFFGEIRVRRTPEMVAVFDSRNLEELQEKLTHHLQPVLEQVRHKVEQET</sequence>
<name>A0A498R616_9FIRM</name>
<keyword evidence="2" id="KW-1185">Reference proteome</keyword>
<accession>A0A498R616</accession>
<dbReference type="OrthoDB" id="1633695at2"/>
<dbReference type="EMBL" id="UPPP01000062">
    <property type="protein sequence ID" value="VBB06287.1"/>
    <property type="molecule type" value="Genomic_DNA"/>
</dbReference>
<dbReference type="Proteomes" id="UP000277811">
    <property type="component" value="Unassembled WGS sequence"/>
</dbReference>
<evidence type="ECO:0000313" key="1">
    <source>
        <dbReference type="EMBL" id="VBB06287.1"/>
    </source>
</evidence>
<proteinExistence type="predicted"/>
<dbReference type="RefSeq" id="WP_122627244.1">
    <property type="nucleotide sequence ID" value="NZ_UPPP01000062.1"/>
</dbReference>